<gene>
    <name evidence="10" type="ORF">FSP39_010814</name>
</gene>
<proteinExistence type="inferred from homology"/>
<feature type="domain" description="Lipase" evidence="9">
    <location>
        <begin position="33"/>
        <end position="347"/>
    </location>
</feature>
<evidence type="ECO:0000256" key="3">
    <source>
        <dbReference type="ARBA" id="ARBA00022525"/>
    </source>
</evidence>
<feature type="chain" id="PRO_5041730840" description="Lipase domain-containing protein" evidence="8">
    <location>
        <begin position="18"/>
        <end position="473"/>
    </location>
</feature>
<dbReference type="InterPro" id="IPR002331">
    <property type="entry name" value="Lipase_panc"/>
</dbReference>
<feature type="binding site" evidence="6">
    <location>
        <position position="205"/>
    </location>
    <ligand>
        <name>Ca(2+)</name>
        <dbReference type="ChEBI" id="CHEBI:29108"/>
    </ligand>
</feature>
<feature type="signal peptide" evidence="8">
    <location>
        <begin position="1"/>
        <end position="17"/>
    </location>
</feature>
<reference evidence="10" key="1">
    <citation type="submission" date="2019-08" db="EMBL/GenBank/DDBJ databases">
        <title>The improved chromosome-level genome for the pearl oyster Pinctada fucata martensii using PacBio sequencing and Hi-C.</title>
        <authorList>
            <person name="Zheng Z."/>
        </authorList>
    </citation>
    <scope>NUCLEOTIDE SEQUENCE</scope>
    <source>
        <strain evidence="10">ZZ-2019</strain>
        <tissue evidence="10">Adductor muscle</tissue>
    </source>
</reference>
<dbReference type="EMBL" id="VSWD01000008">
    <property type="protein sequence ID" value="KAK3095148.1"/>
    <property type="molecule type" value="Genomic_DNA"/>
</dbReference>
<evidence type="ECO:0000313" key="10">
    <source>
        <dbReference type="EMBL" id="KAK3095148.1"/>
    </source>
</evidence>
<dbReference type="GO" id="GO:0005615">
    <property type="term" value="C:extracellular space"/>
    <property type="evidence" value="ECO:0007669"/>
    <property type="project" value="TreeGrafter"/>
</dbReference>
<dbReference type="Gene3D" id="3.40.50.1820">
    <property type="entry name" value="alpha/beta hydrolase"/>
    <property type="match status" value="1"/>
</dbReference>
<keyword evidence="6" id="KW-0106">Calcium</keyword>
<dbReference type="AlphaFoldDB" id="A0AA89C165"/>
<dbReference type="GO" id="GO:0016042">
    <property type="term" value="P:lipid catabolic process"/>
    <property type="evidence" value="ECO:0007669"/>
    <property type="project" value="TreeGrafter"/>
</dbReference>
<dbReference type="Gene3D" id="2.60.60.20">
    <property type="entry name" value="PLAT/LH2 domain"/>
    <property type="match status" value="1"/>
</dbReference>
<name>A0AA89C165_PINIB</name>
<evidence type="ECO:0000256" key="1">
    <source>
        <dbReference type="ARBA" id="ARBA00004613"/>
    </source>
</evidence>
<keyword evidence="4" id="KW-1015">Disulfide bond</keyword>
<feature type="active site" description="Charge relay system" evidence="5">
    <location>
        <position position="280"/>
    </location>
</feature>
<dbReference type="PRINTS" id="PR00821">
    <property type="entry name" value="TAGLIPASE"/>
</dbReference>
<dbReference type="InterPro" id="IPR029058">
    <property type="entry name" value="AB_hydrolase_fold"/>
</dbReference>
<feature type="active site" description="Nucleophile" evidence="5">
    <location>
        <position position="167"/>
    </location>
</feature>
<keyword evidence="11" id="KW-1185">Reference proteome</keyword>
<evidence type="ECO:0000259" key="9">
    <source>
        <dbReference type="Pfam" id="PF00151"/>
    </source>
</evidence>
<evidence type="ECO:0000256" key="7">
    <source>
        <dbReference type="RuleBase" id="RU004262"/>
    </source>
</evidence>
<dbReference type="InterPro" id="IPR016272">
    <property type="entry name" value="Lipase_LIPH"/>
</dbReference>
<dbReference type="SUPFAM" id="SSF49723">
    <property type="entry name" value="Lipase/lipooxygenase domain (PLAT/LH2 domain)"/>
    <property type="match status" value="1"/>
</dbReference>
<evidence type="ECO:0000256" key="4">
    <source>
        <dbReference type="ARBA" id="ARBA00023157"/>
    </source>
</evidence>
<keyword evidence="8" id="KW-0732">Signal</keyword>
<keyword evidence="3" id="KW-0964">Secreted</keyword>
<comment type="subcellular location">
    <subcellularLocation>
        <location evidence="1">Secreted</location>
    </subcellularLocation>
</comment>
<accession>A0AA89C165</accession>
<keyword evidence="6" id="KW-0479">Metal-binding</keyword>
<dbReference type="CDD" id="cd00707">
    <property type="entry name" value="Pancreat_lipase_like"/>
    <property type="match status" value="1"/>
</dbReference>
<dbReference type="GO" id="GO:0004806">
    <property type="term" value="F:triacylglycerol lipase activity"/>
    <property type="evidence" value="ECO:0007669"/>
    <property type="project" value="InterPro"/>
</dbReference>
<dbReference type="InterPro" id="IPR013818">
    <property type="entry name" value="Lipase"/>
</dbReference>
<protein>
    <recommendedName>
        <fullName evidence="9">Lipase domain-containing protein</fullName>
    </recommendedName>
</protein>
<dbReference type="InterPro" id="IPR033906">
    <property type="entry name" value="Lipase_N"/>
</dbReference>
<dbReference type="PIRSF" id="PIRSF000865">
    <property type="entry name" value="Lipoprotein_lipase_LIPH"/>
    <property type="match status" value="1"/>
</dbReference>
<dbReference type="Pfam" id="PF00151">
    <property type="entry name" value="Lipase"/>
    <property type="match status" value="1"/>
</dbReference>
<feature type="binding site" evidence="6">
    <location>
        <position position="207"/>
    </location>
    <ligand>
        <name>Ca(2+)</name>
        <dbReference type="ChEBI" id="CHEBI:29108"/>
    </ligand>
</feature>
<dbReference type="SUPFAM" id="SSF53474">
    <property type="entry name" value="alpha/beta-Hydrolases"/>
    <property type="match status" value="1"/>
</dbReference>
<comment type="caution">
    <text evidence="10">The sequence shown here is derived from an EMBL/GenBank/DDBJ whole genome shotgun (WGS) entry which is preliminary data.</text>
</comment>
<organism evidence="10 11">
    <name type="scientific">Pinctada imbricata</name>
    <name type="common">Atlantic pearl-oyster</name>
    <name type="synonym">Pinctada martensii</name>
    <dbReference type="NCBI Taxonomy" id="66713"/>
    <lineage>
        <taxon>Eukaryota</taxon>
        <taxon>Metazoa</taxon>
        <taxon>Spiralia</taxon>
        <taxon>Lophotrochozoa</taxon>
        <taxon>Mollusca</taxon>
        <taxon>Bivalvia</taxon>
        <taxon>Autobranchia</taxon>
        <taxon>Pteriomorphia</taxon>
        <taxon>Pterioida</taxon>
        <taxon>Pterioidea</taxon>
        <taxon>Pteriidae</taxon>
        <taxon>Pinctada</taxon>
    </lineage>
</organism>
<feature type="active site" description="Charge relay system" evidence="5">
    <location>
        <position position="191"/>
    </location>
</feature>
<evidence type="ECO:0000256" key="2">
    <source>
        <dbReference type="ARBA" id="ARBA00010701"/>
    </source>
</evidence>
<evidence type="ECO:0000256" key="5">
    <source>
        <dbReference type="PIRSR" id="PIRSR000865-1"/>
    </source>
</evidence>
<comment type="similarity">
    <text evidence="2 7">Belongs to the AB hydrolase superfamily. Lipase family.</text>
</comment>
<evidence type="ECO:0000256" key="8">
    <source>
        <dbReference type="SAM" id="SignalP"/>
    </source>
</evidence>
<dbReference type="Proteomes" id="UP001186944">
    <property type="component" value="Unassembled WGS sequence"/>
</dbReference>
<dbReference type="InterPro" id="IPR036392">
    <property type="entry name" value="PLAT/LH2_dom_sf"/>
</dbReference>
<feature type="binding site" evidence="6">
    <location>
        <position position="210"/>
    </location>
    <ligand>
        <name>Ca(2+)</name>
        <dbReference type="ChEBI" id="CHEBI:29108"/>
    </ligand>
</feature>
<dbReference type="GO" id="GO:0046872">
    <property type="term" value="F:metal ion binding"/>
    <property type="evidence" value="ECO:0007669"/>
    <property type="project" value="UniProtKB-KW"/>
</dbReference>
<dbReference type="InterPro" id="IPR000734">
    <property type="entry name" value="TAG_lipase"/>
</dbReference>
<dbReference type="PRINTS" id="PR00823">
    <property type="entry name" value="PANCLIPASE"/>
</dbReference>
<dbReference type="PANTHER" id="PTHR11610">
    <property type="entry name" value="LIPASE"/>
    <property type="match status" value="1"/>
</dbReference>
<sequence>MTMLLPWLFALLTVALADQVCYQPFGCFQSDGKEIKTPQTPDVVNTHFKVFNRQHQTTPYYNLGGSNWLGSMNKLDSHLDPSKKTKILVHGFLGNGDNDWIRDTTKALLKKGDFNIIVVDWRGGSQWPYEQAAGNSILVGEELAVLLSYIHSSGHINYADVHIIGHSLGAQIAAQAGESTLGKIGRITALDPADPGFSGKALDKRLDKSDALFVDVIHSDGSHFNLLSGFGTKDAVGDIDFYPNGGEHQPGCSEKPVGSALNGILHGSFGNAVDSFSCSHSRAHQYFLESLTSSCKFYGHQCASTSDFSAGKCLGCPAHGCPVMGYDADQTQARGSFYLATSTSAPFCGKEYYVEVHVSHALHTTYGELFVTLIGTRGTSEELKFSKLLRYYHRDDVEKNVISTHKDIGVVSQVKVRFVRGHDLHALGAAHEILIGKVLVESTENPNVQVKICGHDAHIHERNTITLSSHTGC</sequence>
<evidence type="ECO:0000313" key="11">
    <source>
        <dbReference type="Proteomes" id="UP001186944"/>
    </source>
</evidence>
<evidence type="ECO:0000256" key="6">
    <source>
        <dbReference type="PIRSR" id="PIRSR000865-2"/>
    </source>
</evidence>